<proteinExistence type="predicted"/>
<dbReference type="HOGENOM" id="CLU_124547_0_0_1"/>
<evidence type="ECO:0000313" key="2">
    <source>
        <dbReference type="EMBL" id="EGO24897.1"/>
    </source>
</evidence>
<reference evidence="2" key="1">
    <citation type="submission" date="2011-04" db="EMBL/GenBank/DDBJ databases">
        <title>Evolution of plant cell wall degrading machinery underlies the functional diversity of forest fungi.</title>
        <authorList>
            <consortium name="US DOE Joint Genome Institute (JGI-PGF)"/>
            <person name="Eastwood D.C."/>
            <person name="Floudas D."/>
            <person name="Binder M."/>
            <person name="Majcherczyk A."/>
            <person name="Schneider P."/>
            <person name="Aerts A."/>
            <person name="Asiegbu F.O."/>
            <person name="Baker S.E."/>
            <person name="Barry K."/>
            <person name="Bendiksby M."/>
            <person name="Blumentritt M."/>
            <person name="Coutinho P.M."/>
            <person name="Cullen D."/>
            <person name="Cullen D."/>
            <person name="Gathman A."/>
            <person name="Goodell B."/>
            <person name="Henrissat B."/>
            <person name="Ihrmark K."/>
            <person name="Kauserud H."/>
            <person name="Kohler A."/>
            <person name="LaButti K."/>
            <person name="Lapidus A."/>
            <person name="Lavin J.L."/>
            <person name="Lee Y.-H."/>
            <person name="Lindquist E."/>
            <person name="Lilly W."/>
            <person name="Lucas S."/>
            <person name="Morin E."/>
            <person name="Murat C."/>
            <person name="Oguiza J.A."/>
            <person name="Park J."/>
            <person name="Pisabarro A.G."/>
            <person name="Riley R."/>
            <person name="Rosling A."/>
            <person name="Salamov A."/>
            <person name="Schmidt O."/>
            <person name="Schmutz J."/>
            <person name="Skrede I."/>
            <person name="Stenlid J."/>
            <person name="Wiebenga A."/>
            <person name="Xie X."/>
            <person name="Kues U."/>
            <person name="Hibbett D.S."/>
            <person name="Hoffmeister D."/>
            <person name="Hogberg N."/>
            <person name="Martin F."/>
            <person name="Grigoriev I.V."/>
            <person name="Watkinson S.C."/>
        </authorList>
    </citation>
    <scope>NUCLEOTIDE SEQUENCE</scope>
    <source>
        <strain evidence="2">S7.9</strain>
    </source>
</reference>
<dbReference type="KEGG" id="sla:SERLADRAFT_390851"/>
<accession>F8NVR0</accession>
<feature type="compositionally biased region" description="Low complexity" evidence="1">
    <location>
        <begin position="37"/>
        <end position="51"/>
    </location>
</feature>
<protein>
    <submittedName>
        <fullName evidence="2">Uncharacterized protein</fullName>
    </submittedName>
</protein>
<dbReference type="Proteomes" id="UP000008064">
    <property type="component" value="Unassembled WGS sequence"/>
</dbReference>
<dbReference type="EMBL" id="GL945434">
    <property type="protein sequence ID" value="EGO24897.1"/>
    <property type="molecule type" value="Genomic_DNA"/>
</dbReference>
<dbReference type="RefSeq" id="XP_007318916.1">
    <property type="nucleotide sequence ID" value="XM_007318854.1"/>
</dbReference>
<dbReference type="AlphaFoldDB" id="F8NVR0"/>
<feature type="region of interest" description="Disordered" evidence="1">
    <location>
        <begin position="1"/>
        <end position="75"/>
    </location>
</feature>
<feature type="compositionally biased region" description="Polar residues" evidence="1">
    <location>
        <begin position="1"/>
        <end position="16"/>
    </location>
</feature>
<organism>
    <name type="scientific">Serpula lacrymans var. lacrymans (strain S7.9)</name>
    <name type="common">Dry rot fungus</name>
    <dbReference type="NCBI Taxonomy" id="578457"/>
    <lineage>
        <taxon>Eukaryota</taxon>
        <taxon>Fungi</taxon>
        <taxon>Dikarya</taxon>
        <taxon>Basidiomycota</taxon>
        <taxon>Agaricomycotina</taxon>
        <taxon>Agaricomycetes</taxon>
        <taxon>Agaricomycetidae</taxon>
        <taxon>Boletales</taxon>
        <taxon>Coniophorineae</taxon>
        <taxon>Serpulaceae</taxon>
        <taxon>Serpula</taxon>
    </lineage>
</organism>
<gene>
    <name evidence="2" type="ORF">SERLADRAFT_390851</name>
</gene>
<sequence>MPQNGFSASSTPSTSPLIRERSARSRYSPYPGPSSIPPRKTSSASTASLSLDIPSMSLRERGPEYDPHGRSTTEKIMLPPIQPLAQPRNGGQNSYALPPISALEDLRGISSHDSAAVLRRLKMDDDVKVEDGESTDEQQWARQRSLSSSHHKY</sequence>
<feature type="compositionally biased region" description="Polar residues" evidence="1">
    <location>
        <begin position="137"/>
        <end position="153"/>
    </location>
</feature>
<evidence type="ECO:0000256" key="1">
    <source>
        <dbReference type="SAM" id="MobiDB-lite"/>
    </source>
</evidence>
<feature type="compositionally biased region" description="Basic and acidic residues" evidence="1">
    <location>
        <begin position="58"/>
        <end position="73"/>
    </location>
</feature>
<dbReference type="GeneID" id="18811457"/>
<name>F8NVR0_SERL9</name>
<feature type="region of interest" description="Disordered" evidence="1">
    <location>
        <begin position="124"/>
        <end position="153"/>
    </location>
</feature>
<dbReference type="OrthoDB" id="5562739at2759"/>